<sequence length="84" mass="9724">MVEPRWPISNQQETDGQLIKSYVMGDLVRPWEAMKGRGDQVRKPPNNTTAKLTWQITSGPDDYHYCSTEQEWTTSEKADHLKDT</sequence>
<name>A0AAE0ZGN0_9GAST</name>
<reference evidence="1" key="1">
    <citation type="journal article" date="2023" name="G3 (Bethesda)">
        <title>A reference genome for the long-term kleptoplast-retaining sea slug Elysia crispata morphotype clarki.</title>
        <authorList>
            <person name="Eastman K.E."/>
            <person name="Pendleton A.L."/>
            <person name="Shaikh M.A."/>
            <person name="Suttiyut T."/>
            <person name="Ogas R."/>
            <person name="Tomko P."/>
            <person name="Gavelis G."/>
            <person name="Widhalm J.R."/>
            <person name="Wisecaver J.H."/>
        </authorList>
    </citation>
    <scope>NUCLEOTIDE SEQUENCE</scope>
    <source>
        <strain evidence="1">ECLA1</strain>
    </source>
</reference>
<comment type="caution">
    <text evidence="1">The sequence shown here is derived from an EMBL/GenBank/DDBJ whole genome shotgun (WGS) entry which is preliminary data.</text>
</comment>
<keyword evidence="2" id="KW-1185">Reference proteome</keyword>
<dbReference type="Proteomes" id="UP001283361">
    <property type="component" value="Unassembled WGS sequence"/>
</dbReference>
<gene>
    <name evidence="1" type="ORF">RRG08_060384</name>
</gene>
<dbReference type="AlphaFoldDB" id="A0AAE0ZGN0"/>
<dbReference type="EMBL" id="JAWDGP010003996">
    <property type="protein sequence ID" value="KAK3768948.1"/>
    <property type="molecule type" value="Genomic_DNA"/>
</dbReference>
<accession>A0AAE0ZGN0</accession>
<evidence type="ECO:0000313" key="2">
    <source>
        <dbReference type="Proteomes" id="UP001283361"/>
    </source>
</evidence>
<evidence type="ECO:0000313" key="1">
    <source>
        <dbReference type="EMBL" id="KAK3768948.1"/>
    </source>
</evidence>
<organism evidence="1 2">
    <name type="scientific">Elysia crispata</name>
    <name type="common">lettuce slug</name>
    <dbReference type="NCBI Taxonomy" id="231223"/>
    <lineage>
        <taxon>Eukaryota</taxon>
        <taxon>Metazoa</taxon>
        <taxon>Spiralia</taxon>
        <taxon>Lophotrochozoa</taxon>
        <taxon>Mollusca</taxon>
        <taxon>Gastropoda</taxon>
        <taxon>Heterobranchia</taxon>
        <taxon>Euthyneura</taxon>
        <taxon>Panpulmonata</taxon>
        <taxon>Sacoglossa</taxon>
        <taxon>Placobranchoidea</taxon>
        <taxon>Plakobranchidae</taxon>
        <taxon>Elysia</taxon>
    </lineage>
</organism>
<proteinExistence type="predicted"/>
<protein>
    <submittedName>
        <fullName evidence="1">Uncharacterized protein</fullName>
    </submittedName>
</protein>